<protein>
    <submittedName>
        <fullName evidence="1">Uncharacterized protein</fullName>
    </submittedName>
</protein>
<dbReference type="RefSeq" id="WP_069846474.1">
    <property type="nucleotide sequence ID" value="NZ_CP014859.1"/>
</dbReference>
<dbReference type="EMBL" id="CP014859">
    <property type="protein sequence ID" value="AOS61500.1"/>
    <property type="molecule type" value="Genomic_DNA"/>
</dbReference>
<evidence type="ECO:0000313" key="1">
    <source>
        <dbReference type="EMBL" id="AOS61500.1"/>
    </source>
</evidence>
<keyword evidence="2" id="KW-1185">Reference proteome</keyword>
<proteinExistence type="predicted"/>
<dbReference type="Proteomes" id="UP000095210">
    <property type="component" value="Chromosome"/>
</dbReference>
<sequence>MTGSEVRQKGLAALKRIEREIRIAQSVAWKSSDPGEKARAYTRISRLYDLQASWWFWMFWTVPDIEMDELRQRAYVGAKCSNDERSRFYADVAEKYYGLTGGDPGMGHEGWPG</sequence>
<name>A0AAC9MWN5_9PSEU</name>
<organism evidence="1 2">
    <name type="scientific">Actinoalloteichus hymeniacidonis</name>
    <dbReference type="NCBI Taxonomy" id="340345"/>
    <lineage>
        <taxon>Bacteria</taxon>
        <taxon>Bacillati</taxon>
        <taxon>Actinomycetota</taxon>
        <taxon>Actinomycetes</taxon>
        <taxon>Pseudonocardiales</taxon>
        <taxon>Pseudonocardiaceae</taxon>
        <taxon>Actinoalloteichus</taxon>
    </lineage>
</organism>
<gene>
    <name evidence="1" type="ORF">TL08_03340</name>
</gene>
<dbReference type="KEGG" id="ahm:TL08_03340"/>
<accession>A0AAC9MWN5</accession>
<reference evidence="2" key="1">
    <citation type="submission" date="2016-03" db="EMBL/GenBank/DDBJ databases">
        <title>Complete genome sequence of the type strain Actinoalloteichus hymeniacidonis DSM 45092.</title>
        <authorList>
            <person name="Schaffert L."/>
            <person name="Albersmeier A."/>
            <person name="Winkler A."/>
            <person name="Kalinowski J."/>
            <person name="Zotchev S."/>
            <person name="Ruckert C."/>
        </authorList>
    </citation>
    <scope>NUCLEOTIDE SEQUENCE [LARGE SCALE GENOMIC DNA]</scope>
    <source>
        <strain evidence="2">HPA177(T) (DSM 45092(T))</strain>
    </source>
</reference>
<evidence type="ECO:0000313" key="2">
    <source>
        <dbReference type="Proteomes" id="UP000095210"/>
    </source>
</evidence>
<dbReference type="AlphaFoldDB" id="A0AAC9MWN5"/>